<evidence type="ECO:0000256" key="1">
    <source>
        <dbReference type="ARBA" id="ARBA00010641"/>
    </source>
</evidence>
<comment type="similarity">
    <text evidence="1">Belongs to the sigma-70 factor family. ECF subfamily.</text>
</comment>
<proteinExistence type="inferred from homology"/>
<evidence type="ECO:0000256" key="3">
    <source>
        <dbReference type="ARBA" id="ARBA00023082"/>
    </source>
</evidence>
<sequence>MQEVWLKVKEGNQESFMELYDRYYKPLFHYGLKIKHDRELVKECLHILFCELWEQRERLPVPRHDVRFYLFTWLKRIIFREDKTVYVPLDQLSEQLTERSVEEERIEIEEIWELHKKLERALSKLSKKQRKYIEWRFFENKSYEEIAKLDDVSIRTVYNVIYESLKRLKGDIYAFSVLIFIFSK</sequence>
<evidence type="ECO:0000259" key="5">
    <source>
        <dbReference type="Pfam" id="PF08281"/>
    </source>
</evidence>
<feature type="domain" description="RNA polymerase sigma factor 70 region 4 type 2" evidence="5">
    <location>
        <begin position="116"/>
        <end position="168"/>
    </location>
</feature>
<keyword evidence="4" id="KW-0804">Transcription</keyword>
<comment type="caution">
    <text evidence="6">The sequence shown here is derived from an EMBL/GenBank/DDBJ whole genome shotgun (WGS) entry which is preliminary data.</text>
</comment>
<dbReference type="PANTHER" id="PTHR43133:SF46">
    <property type="entry name" value="RNA POLYMERASE SIGMA-70 FACTOR ECF SUBFAMILY"/>
    <property type="match status" value="1"/>
</dbReference>
<dbReference type="Gene3D" id="1.10.1740.10">
    <property type="match status" value="1"/>
</dbReference>
<reference evidence="6 7" key="1">
    <citation type="submission" date="2020-08" db="EMBL/GenBank/DDBJ databases">
        <title>Sphingobacterium sp. DN00404 isolated from aquaculture water.</title>
        <authorList>
            <person name="Zhang M."/>
        </authorList>
    </citation>
    <scope>NUCLEOTIDE SEQUENCE [LARGE SCALE GENOMIC DNA]</scope>
    <source>
        <strain evidence="6 7">KCTC 32294</strain>
    </source>
</reference>
<dbReference type="InterPro" id="IPR039425">
    <property type="entry name" value="RNA_pol_sigma-70-like"/>
</dbReference>
<dbReference type="InterPro" id="IPR013249">
    <property type="entry name" value="RNA_pol_sigma70_r4_t2"/>
</dbReference>
<evidence type="ECO:0000256" key="2">
    <source>
        <dbReference type="ARBA" id="ARBA00023015"/>
    </source>
</evidence>
<dbReference type="CDD" id="cd06171">
    <property type="entry name" value="Sigma70_r4"/>
    <property type="match status" value="1"/>
</dbReference>
<dbReference type="InterPro" id="IPR036388">
    <property type="entry name" value="WH-like_DNA-bd_sf"/>
</dbReference>
<dbReference type="NCBIfam" id="TIGR02937">
    <property type="entry name" value="sigma70-ECF"/>
    <property type="match status" value="1"/>
</dbReference>
<dbReference type="InterPro" id="IPR013324">
    <property type="entry name" value="RNA_pol_sigma_r3/r4-like"/>
</dbReference>
<keyword evidence="7" id="KW-1185">Reference proteome</keyword>
<evidence type="ECO:0000256" key="4">
    <source>
        <dbReference type="ARBA" id="ARBA00023163"/>
    </source>
</evidence>
<evidence type="ECO:0000313" key="7">
    <source>
        <dbReference type="Proteomes" id="UP000606494"/>
    </source>
</evidence>
<dbReference type="InterPro" id="IPR014284">
    <property type="entry name" value="RNA_pol_sigma-70_dom"/>
</dbReference>
<dbReference type="InterPro" id="IPR013325">
    <property type="entry name" value="RNA_pol_sigma_r2"/>
</dbReference>
<organism evidence="6 7">
    <name type="scientific">Sphingobacterium arenae</name>
    <dbReference type="NCBI Taxonomy" id="1280598"/>
    <lineage>
        <taxon>Bacteria</taxon>
        <taxon>Pseudomonadati</taxon>
        <taxon>Bacteroidota</taxon>
        <taxon>Sphingobacteriia</taxon>
        <taxon>Sphingobacteriales</taxon>
        <taxon>Sphingobacteriaceae</taxon>
        <taxon>Sphingobacterium</taxon>
    </lineage>
</organism>
<dbReference type="PANTHER" id="PTHR43133">
    <property type="entry name" value="RNA POLYMERASE ECF-TYPE SIGMA FACTO"/>
    <property type="match status" value="1"/>
</dbReference>
<dbReference type="SUPFAM" id="SSF88659">
    <property type="entry name" value="Sigma3 and sigma4 domains of RNA polymerase sigma factors"/>
    <property type="match status" value="1"/>
</dbReference>
<evidence type="ECO:0000313" key="6">
    <source>
        <dbReference type="EMBL" id="MBD1425617.1"/>
    </source>
</evidence>
<protein>
    <submittedName>
        <fullName evidence="6">Sigma-70 family RNA polymerase sigma factor</fullName>
    </submittedName>
</protein>
<keyword evidence="2" id="KW-0805">Transcription regulation</keyword>
<dbReference type="SUPFAM" id="SSF88946">
    <property type="entry name" value="Sigma2 domain of RNA polymerase sigma factors"/>
    <property type="match status" value="1"/>
</dbReference>
<dbReference type="Proteomes" id="UP000606494">
    <property type="component" value="Unassembled WGS sequence"/>
</dbReference>
<keyword evidence="3" id="KW-0731">Sigma factor</keyword>
<name>A0ABR7Y2U2_9SPHI</name>
<dbReference type="RefSeq" id="WP_190308766.1">
    <property type="nucleotide sequence ID" value="NZ_JACNYK010000002.1"/>
</dbReference>
<accession>A0ABR7Y2U2</accession>
<dbReference type="EMBL" id="JACNYK010000002">
    <property type="protein sequence ID" value="MBD1425617.1"/>
    <property type="molecule type" value="Genomic_DNA"/>
</dbReference>
<gene>
    <name evidence="6" type="ORF">H8B17_08495</name>
</gene>
<dbReference type="Gene3D" id="1.10.10.10">
    <property type="entry name" value="Winged helix-like DNA-binding domain superfamily/Winged helix DNA-binding domain"/>
    <property type="match status" value="1"/>
</dbReference>
<dbReference type="Pfam" id="PF08281">
    <property type="entry name" value="Sigma70_r4_2"/>
    <property type="match status" value="1"/>
</dbReference>